<dbReference type="RefSeq" id="XP_001713313.1">
    <property type="nucleotide sequence ID" value="XM_001713261.1"/>
</dbReference>
<reference evidence="4 5" key="1">
    <citation type="journal article" date="2001" name="Nature">
        <title>The highly reduced genome of an enslaved algal nucleus.</title>
        <authorList>
            <person name="Douglas S."/>
            <person name="Zauner S."/>
            <person name="Fraunholz M."/>
            <person name="Beaton M."/>
            <person name="Penny S."/>
            <person name="Deng L."/>
            <person name="Wu X."/>
            <person name="Reith M."/>
            <person name="Cavalier-Smith T."/>
            <person name="Maier U."/>
        </authorList>
    </citation>
    <scope>NUCLEOTIDE SEQUENCE [LARGE SCALE GENOMIC DNA]</scope>
</reference>
<dbReference type="Gene3D" id="3.30.1370.30">
    <property type="match status" value="1"/>
</dbReference>
<dbReference type="GeneID" id="857507"/>
<accession>Q9AVX4</accession>
<dbReference type="NCBIfam" id="NF003115">
    <property type="entry name" value="PRK04034.1"/>
    <property type="match status" value="1"/>
</dbReference>
<dbReference type="PANTHER" id="PTHR11758">
    <property type="entry name" value="40S RIBOSOMAL PROTEIN S15A"/>
    <property type="match status" value="1"/>
</dbReference>
<proteinExistence type="inferred from homology"/>
<dbReference type="GO" id="GO:1990904">
    <property type="term" value="C:ribonucleoprotein complex"/>
    <property type="evidence" value="ECO:0007669"/>
    <property type="project" value="UniProtKB-KW"/>
</dbReference>
<gene>
    <name evidence="4" type="primary">rps15A</name>
</gene>
<dbReference type="Gene3D" id="3.30.1490.10">
    <property type="match status" value="1"/>
</dbReference>
<evidence type="ECO:0000256" key="3">
    <source>
        <dbReference type="ARBA" id="ARBA00023274"/>
    </source>
</evidence>
<dbReference type="GO" id="GO:0003735">
    <property type="term" value="F:structural constituent of ribosome"/>
    <property type="evidence" value="ECO:0007669"/>
    <property type="project" value="InterPro"/>
</dbReference>
<organism evidence="4 5">
    <name type="scientific">Guillardia theta</name>
    <name type="common">Cryptophyte</name>
    <name type="synonym">Cryptomonas phi</name>
    <dbReference type="NCBI Taxonomy" id="55529"/>
    <lineage>
        <taxon>Eukaryota</taxon>
        <taxon>Cryptophyceae</taxon>
        <taxon>Pyrenomonadales</taxon>
        <taxon>Geminigeraceae</taxon>
        <taxon>Guillardia</taxon>
    </lineage>
</organism>
<evidence type="ECO:0000256" key="1">
    <source>
        <dbReference type="ARBA" id="ARBA00006471"/>
    </source>
</evidence>
<dbReference type="AlphaFoldDB" id="Q9AVX4"/>
<dbReference type="InterPro" id="IPR000630">
    <property type="entry name" value="Ribosomal_uS8"/>
</dbReference>
<dbReference type="Pfam" id="PF00410">
    <property type="entry name" value="Ribosomal_S8"/>
    <property type="match status" value="1"/>
</dbReference>
<comment type="similarity">
    <text evidence="1">Belongs to the universal ribosomal protein uS8 family.</text>
</comment>
<dbReference type="GO" id="GO:0000428">
    <property type="term" value="C:DNA-directed RNA polymerase complex"/>
    <property type="evidence" value="ECO:0007669"/>
    <property type="project" value="UniProtKB-KW"/>
</dbReference>
<evidence type="ECO:0000313" key="5">
    <source>
        <dbReference type="Proteomes" id="UP000242167"/>
    </source>
</evidence>
<dbReference type="GO" id="GO:0006412">
    <property type="term" value="P:translation"/>
    <property type="evidence" value="ECO:0007669"/>
    <property type="project" value="InterPro"/>
</dbReference>
<name>Q9AVX4_GUITH</name>
<dbReference type="PIR" id="D90115">
    <property type="entry name" value="D90115"/>
</dbReference>
<keyword evidence="2 4" id="KW-0689">Ribosomal protein</keyword>
<evidence type="ECO:0000256" key="2">
    <source>
        <dbReference type="ARBA" id="ARBA00022980"/>
    </source>
</evidence>
<dbReference type="EMBL" id="AJ010592">
    <property type="protein sequence ID" value="CAC27097.1"/>
    <property type="molecule type" value="Genomic_DNA"/>
</dbReference>
<dbReference type="Proteomes" id="UP000242167">
    <property type="component" value="Nucleomorph 2"/>
</dbReference>
<protein>
    <submittedName>
        <fullName evidence="4">40S ribosomal protein S15A</fullName>
    </submittedName>
</protein>
<dbReference type="SUPFAM" id="SSF56047">
    <property type="entry name" value="Ribosomal protein S8"/>
    <property type="match status" value="1"/>
</dbReference>
<keyword evidence="3" id="KW-0687">Ribonucleoprotein</keyword>
<dbReference type="InterPro" id="IPR035987">
    <property type="entry name" value="Ribosomal_uS8_sf"/>
</dbReference>
<dbReference type="FunFam" id="3.30.1490.10:FF:000002">
    <property type="entry name" value="40S ribosomal protein S15a"/>
    <property type="match status" value="1"/>
</dbReference>
<dbReference type="FunFam" id="3.30.1370.30:FF:000001">
    <property type="entry name" value="40S ribosomal protein S15a"/>
    <property type="match status" value="1"/>
</dbReference>
<evidence type="ECO:0000313" key="4">
    <source>
        <dbReference type="EMBL" id="CAC27097.1"/>
    </source>
</evidence>
<sequence length="130" mass="14763">MSKFNVLANALKTISNAEKIGKSEVLLKKISSLVVKFLKIMQKKGYIGKILKIEDHRCGKVIVELIGRINKCRVISPRFDIKLDDFETWINKVLPSRQYGFIILSTSLGMMDHRTASIKKTGGKILGFFY</sequence>
<dbReference type="GO" id="GO:0005840">
    <property type="term" value="C:ribosome"/>
    <property type="evidence" value="ECO:0007669"/>
    <property type="project" value="UniProtKB-KW"/>
</dbReference>